<protein>
    <submittedName>
        <fullName evidence="1">Uncharacterized protein</fullName>
    </submittedName>
</protein>
<reference evidence="1" key="2">
    <citation type="submission" date="2020-03" db="EMBL/GenBank/DDBJ databases">
        <title>Walnut 2.0.</title>
        <authorList>
            <person name="Marrano A."/>
            <person name="Britton M."/>
            <person name="Zimin A.V."/>
            <person name="Zaini P.A."/>
            <person name="Workman R."/>
            <person name="Puiu D."/>
            <person name="Bianco L."/>
            <person name="Allen B.J."/>
            <person name="Troggio M."/>
            <person name="Leslie C.A."/>
            <person name="Timp W."/>
            <person name="Dendekar A."/>
            <person name="Salzberg S.L."/>
            <person name="Neale D.B."/>
        </authorList>
    </citation>
    <scope>NUCLEOTIDE SEQUENCE</scope>
    <source>
        <tissue evidence="1">Leaves</tissue>
    </source>
</reference>
<name>A0A833X4X6_JUGRE</name>
<dbReference type="EMBL" id="LIHL02000010">
    <property type="protein sequence ID" value="KAF5458951.1"/>
    <property type="molecule type" value="Genomic_DNA"/>
</dbReference>
<dbReference type="AlphaFoldDB" id="A0A833X4X6"/>
<evidence type="ECO:0000313" key="2">
    <source>
        <dbReference type="Proteomes" id="UP000619265"/>
    </source>
</evidence>
<gene>
    <name evidence="1" type="ORF">F2P56_022943</name>
</gene>
<reference evidence="1" key="1">
    <citation type="submission" date="2015-10" db="EMBL/GenBank/DDBJ databases">
        <authorList>
            <person name="Martinez-Garcia P.J."/>
            <person name="Crepeau M.W."/>
            <person name="Puiu D."/>
            <person name="Gonzalez-Ibeas D."/>
            <person name="Whalen J."/>
            <person name="Stevens K."/>
            <person name="Paul R."/>
            <person name="Butterfield T."/>
            <person name="Britton M."/>
            <person name="Reagan R."/>
            <person name="Chakraborty S."/>
            <person name="Walawage S.L."/>
            <person name="Vasquez-Gross H.A."/>
            <person name="Cardeno C."/>
            <person name="Famula R."/>
            <person name="Pratt K."/>
            <person name="Kuruganti S."/>
            <person name="Aradhya M.K."/>
            <person name="Leslie C.A."/>
            <person name="Dandekar A.M."/>
            <person name="Salzberg S.L."/>
            <person name="Wegrzyn J.L."/>
            <person name="Langley C.H."/>
            <person name="Neale D.B."/>
        </authorList>
    </citation>
    <scope>NUCLEOTIDE SEQUENCE</scope>
    <source>
        <tissue evidence="1">Leaves</tissue>
    </source>
</reference>
<dbReference type="Proteomes" id="UP000619265">
    <property type="component" value="Unassembled WGS sequence"/>
</dbReference>
<evidence type="ECO:0000313" key="1">
    <source>
        <dbReference type="EMBL" id="KAF5458951.1"/>
    </source>
</evidence>
<proteinExistence type="predicted"/>
<dbReference type="Gramene" id="Jr10_20090_p1">
    <property type="protein sequence ID" value="cds.Jr10_20090_p1"/>
    <property type="gene ID" value="Jr10_20090"/>
</dbReference>
<sequence length="171" mass="19452">FFPFSFLHPENLSTPIPSSPCLCSFVFLFFSLLPSLRSLSTQYSLPLCSCVPHPHESLTHRASPPFSSLRIPTIKVPSEVASHRRRSPPPFTTSCGSTSKGPHWLIFSHYPSLSLFKSSTPRSNIFVHCQHRSHPLHFWFCDRQRSTPLAAKILKRSMQRRKLRGHMGGLE</sequence>
<organism evidence="1 2">
    <name type="scientific">Juglans regia</name>
    <name type="common">English walnut</name>
    <dbReference type="NCBI Taxonomy" id="51240"/>
    <lineage>
        <taxon>Eukaryota</taxon>
        <taxon>Viridiplantae</taxon>
        <taxon>Streptophyta</taxon>
        <taxon>Embryophyta</taxon>
        <taxon>Tracheophyta</taxon>
        <taxon>Spermatophyta</taxon>
        <taxon>Magnoliopsida</taxon>
        <taxon>eudicotyledons</taxon>
        <taxon>Gunneridae</taxon>
        <taxon>Pentapetalae</taxon>
        <taxon>rosids</taxon>
        <taxon>fabids</taxon>
        <taxon>Fagales</taxon>
        <taxon>Juglandaceae</taxon>
        <taxon>Juglans</taxon>
    </lineage>
</organism>
<accession>A0A833X4X6</accession>
<comment type="caution">
    <text evidence="1">The sequence shown here is derived from an EMBL/GenBank/DDBJ whole genome shotgun (WGS) entry which is preliminary data.</text>
</comment>
<feature type="non-terminal residue" evidence="1">
    <location>
        <position position="1"/>
    </location>
</feature>